<evidence type="ECO:0000313" key="3">
    <source>
        <dbReference type="Proteomes" id="UP000242592"/>
    </source>
</evidence>
<dbReference type="EMBL" id="FQXN01000004">
    <property type="protein sequence ID" value="SHH47733.1"/>
    <property type="molecule type" value="Genomic_DNA"/>
</dbReference>
<dbReference type="STRING" id="1123380.SAMN02745199_1256"/>
<protein>
    <recommendedName>
        <fullName evidence="4">DUF4203 domain-containing protein</fullName>
    </recommendedName>
</protein>
<dbReference type="OrthoDB" id="48382at2"/>
<evidence type="ECO:0000313" key="2">
    <source>
        <dbReference type="EMBL" id="SHH47733.1"/>
    </source>
</evidence>
<accession>A0A1M5TBL8</accession>
<feature type="transmembrane region" description="Helical" evidence="1">
    <location>
        <begin position="99"/>
        <end position="119"/>
    </location>
</feature>
<gene>
    <name evidence="2" type="ORF">SAMN02745199_1256</name>
</gene>
<feature type="transmembrane region" description="Helical" evidence="1">
    <location>
        <begin position="75"/>
        <end position="94"/>
    </location>
</feature>
<sequence>MENTIIPEGLLVYLRPVIEYWYYSLIIGIFLVFAAKFVEKISIALLGFLLGINVLFPVLLNQFPQLNELLTDPAYYQISMLVFGVIVAAVLFALYKSFVFIAGFGVVGIIGYYLADFTIQFFDIQLNFNPLYITALIGVILGLIGGIISTKKSSEVISIMSIVVGSATLSAVVVGLITRNNIEEKITEPLYSSIFIGVFLALVILGSVWNFKRSKKSEVA</sequence>
<keyword evidence="3" id="KW-1185">Reference proteome</keyword>
<feature type="transmembrane region" description="Helical" evidence="1">
    <location>
        <begin position="156"/>
        <end position="178"/>
    </location>
</feature>
<reference evidence="3" key="1">
    <citation type="submission" date="2016-11" db="EMBL/GenBank/DDBJ databases">
        <authorList>
            <person name="Varghese N."/>
            <person name="Submissions S."/>
        </authorList>
    </citation>
    <scope>NUCLEOTIDE SEQUENCE [LARGE SCALE GENOMIC DNA]</scope>
    <source>
        <strain evidence="3">DSM 15807</strain>
    </source>
</reference>
<dbReference type="RefSeq" id="WP_073073288.1">
    <property type="nucleotide sequence ID" value="NZ_FQXN01000004.1"/>
</dbReference>
<keyword evidence="1" id="KW-0472">Membrane</keyword>
<feature type="transmembrane region" description="Helical" evidence="1">
    <location>
        <begin position="131"/>
        <end position="149"/>
    </location>
</feature>
<keyword evidence="1" id="KW-1133">Transmembrane helix</keyword>
<proteinExistence type="predicted"/>
<dbReference type="Proteomes" id="UP000242592">
    <property type="component" value="Unassembled WGS sequence"/>
</dbReference>
<evidence type="ECO:0008006" key="4">
    <source>
        <dbReference type="Google" id="ProtNLM"/>
    </source>
</evidence>
<keyword evidence="1" id="KW-0812">Transmembrane</keyword>
<feature type="transmembrane region" description="Helical" evidence="1">
    <location>
        <begin position="20"/>
        <end position="38"/>
    </location>
</feature>
<evidence type="ECO:0000256" key="1">
    <source>
        <dbReference type="SAM" id="Phobius"/>
    </source>
</evidence>
<feature type="transmembrane region" description="Helical" evidence="1">
    <location>
        <begin position="45"/>
        <end position="63"/>
    </location>
</feature>
<feature type="transmembrane region" description="Helical" evidence="1">
    <location>
        <begin position="190"/>
        <end position="211"/>
    </location>
</feature>
<dbReference type="AlphaFoldDB" id="A0A1M5TBL8"/>
<name>A0A1M5TBL8_9BACT</name>
<organism evidence="2 3">
    <name type="scientific">Thermosipho atlanticus DSM 15807</name>
    <dbReference type="NCBI Taxonomy" id="1123380"/>
    <lineage>
        <taxon>Bacteria</taxon>
        <taxon>Thermotogati</taxon>
        <taxon>Thermotogota</taxon>
        <taxon>Thermotogae</taxon>
        <taxon>Thermotogales</taxon>
        <taxon>Fervidobacteriaceae</taxon>
        <taxon>Thermosipho</taxon>
    </lineage>
</organism>